<reference evidence="1 2" key="1">
    <citation type="submission" date="2013-08" db="EMBL/GenBank/DDBJ databases">
        <title>Genome sequencing of Cellulomonas bogoriensis 69B4.</title>
        <authorList>
            <person name="Chen F."/>
            <person name="Li Y."/>
            <person name="Wang G."/>
        </authorList>
    </citation>
    <scope>NUCLEOTIDE SEQUENCE [LARGE SCALE GENOMIC DNA]</scope>
    <source>
        <strain evidence="1 2">69B4</strain>
    </source>
</reference>
<gene>
    <name evidence="1" type="ORF">N869_11830</name>
</gene>
<dbReference type="Pfam" id="PF13279">
    <property type="entry name" value="4HBT_2"/>
    <property type="match status" value="1"/>
</dbReference>
<dbReference type="Proteomes" id="UP000054314">
    <property type="component" value="Unassembled WGS sequence"/>
</dbReference>
<keyword evidence="2" id="KW-1185">Reference proteome</keyword>
<name>A0A0A0BK94_9CELL</name>
<dbReference type="InterPro" id="IPR050563">
    <property type="entry name" value="4-hydroxybenzoyl-CoA_TE"/>
</dbReference>
<evidence type="ECO:0000313" key="1">
    <source>
        <dbReference type="EMBL" id="KGM08411.1"/>
    </source>
</evidence>
<dbReference type="EMBL" id="AXCZ01000345">
    <property type="protein sequence ID" value="KGM08411.1"/>
    <property type="molecule type" value="Genomic_DNA"/>
</dbReference>
<proteinExistence type="predicted"/>
<dbReference type="Gene3D" id="3.10.129.10">
    <property type="entry name" value="Hotdog Thioesterase"/>
    <property type="match status" value="1"/>
</dbReference>
<organism evidence="1 2">
    <name type="scientific">Cellulomonas bogoriensis 69B4 = DSM 16987</name>
    <dbReference type="NCBI Taxonomy" id="1386082"/>
    <lineage>
        <taxon>Bacteria</taxon>
        <taxon>Bacillati</taxon>
        <taxon>Actinomycetota</taxon>
        <taxon>Actinomycetes</taxon>
        <taxon>Micrococcales</taxon>
        <taxon>Cellulomonadaceae</taxon>
        <taxon>Cellulomonas</taxon>
    </lineage>
</organism>
<dbReference type="RefSeq" id="WP_035063096.1">
    <property type="nucleotide sequence ID" value="NZ_AXCZ01000345.1"/>
</dbReference>
<sequence>MRLHVPVPLRWADMDAYGHVNNVAVLRLLEEARIVAFWRHPDAPADGWPTAVLDAGPGAATHTFVASQEIEYLLPVGYRRAPVTVETWIGHLGGASIDVCYQVSATVAGERAVFVQARTTLVMVDAVTGRPRRITEHERAAWAPYVEDPVRMRRRPGR</sequence>
<comment type="caution">
    <text evidence="1">The sequence shown here is derived from an EMBL/GenBank/DDBJ whole genome shotgun (WGS) entry which is preliminary data.</text>
</comment>
<accession>A0A0A0BK94</accession>
<dbReference type="InterPro" id="IPR029069">
    <property type="entry name" value="HotDog_dom_sf"/>
</dbReference>
<dbReference type="OrthoDB" id="9799036at2"/>
<dbReference type="SUPFAM" id="SSF54637">
    <property type="entry name" value="Thioesterase/thiol ester dehydrase-isomerase"/>
    <property type="match status" value="1"/>
</dbReference>
<protein>
    <submittedName>
        <fullName evidence="1">4-hydroxybenzoyl-CoA thioesterase</fullName>
    </submittedName>
</protein>
<dbReference type="CDD" id="cd00586">
    <property type="entry name" value="4HBT"/>
    <property type="match status" value="1"/>
</dbReference>
<dbReference type="AlphaFoldDB" id="A0A0A0BK94"/>
<evidence type="ECO:0000313" key="2">
    <source>
        <dbReference type="Proteomes" id="UP000054314"/>
    </source>
</evidence>
<dbReference type="PANTHER" id="PTHR31793">
    <property type="entry name" value="4-HYDROXYBENZOYL-COA THIOESTERASE FAMILY MEMBER"/>
    <property type="match status" value="1"/>
</dbReference>
<dbReference type="GO" id="GO:0047617">
    <property type="term" value="F:fatty acyl-CoA hydrolase activity"/>
    <property type="evidence" value="ECO:0007669"/>
    <property type="project" value="TreeGrafter"/>
</dbReference>
<dbReference type="PANTHER" id="PTHR31793:SF24">
    <property type="entry name" value="LONG-CHAIN ACYL-COA THIOESTERASE FADM"/>
    <property type="match status" value="1"/>
</dbReference>